<proteinExistence type="predicted"/>
<accession>A0A8S1V9X3</accession>
<feature type="transmembrane region" description="Helical" evidence="1">
    <location>
        <begin position="80"/>
        <end position="102"/>
    </location>
</feature>
<protein>
    <recommendedName>
        <fullName evidence="4">Transmembrane protein</fullName>
    </recommendedName>
</protein>
<dbReference type="EMBL" id="CAJJDP010000057">
    <property type="protein sequence ID" value="CAD8171726.1"/>
    <property type="molecule type" value="Genomic_DNA"/>
</dbReference>
<keyword evidence="1" id="KW-0812">Transmembrane</keyword>
<evidence type="ECO:0000256" key="1">
    <source>
        <dbReference type="SAM" id="Phobius"/>
    </source>
</evidence>
<name>A0A8S1V9X3_PAROT</name>
<gene>
    <name evidence="2" type="ORF">POCTA_138.1.T0580278</name>
</gene>
<dbReference type="OMA" id="QICLIGQ"/>
<feature type="transmembrane region" description="Helical" evidence="1">
    <location>
        <begin position="340"/>
        <end position="360"/>
    </location>
</feature>
<dbReference type="OrthoDB" id="303809at2759"/>
<dbReference type="Proteomes" id="UP000683925">
    <property type="component" value="Unassembled WGS sequence"/>
</dbReference>
<organism evidence="2 3">
    <name type="scientific">Paramecium octaurelia</name>
    <dbReference type="NCBI Taxonomy" id="43137"/>
    <lineage>
        <taxon>Eukaryota</taxon>
        <taxon>Sar</taxon>
        <taxon>Alveolata</taxon>
        <taxon>Ciliophora</taxon>
        <taxon>Intramacronucleata</taxon>
        <taxon>Oligohymenophorea</taxon>
        <taxon>Peniculida</taxon>
        <taxon>Parameciidae</taxon>
        <taxon>Paramecium</taxon>
    </lineage>
</organism>
<feature type="transmembrane region" description="Helical" evidence="1">
    <location>
        <begin position="142"/>
        <end position="163"/>
    </location>
</feature>
<evidence type="ECO:0000313" key="3">
    <source>
        <dbReference type="Proteomes" id="UP000683925"/>
    </source>
</evidence>
<comment type="caution">
    <text evidence="2">The sequence shown here is derived from an EMBL/GenBank/DDBJ whole genome shotgun (WGS) entry which is preliminary data.</text>
</comment>
<reference evidence="2" key="1">
    <citation type="submission" date="2021-01" db="EMBL/GenBank/DDBJ databases">
        <authorList>
            <consortium name="Genoscope - CEA"/>
            <person name="William W."/>
        </authorList>
    </citation>
    <scope>NUCLEOTIDE SEQUENCE</scope>
</reference>
<evidence type="ECO:0008006" key="4">
    <source>
        <dbReference type="Google" id="ProtNLM"/>
    </source>
</evidence>
<keyword evidence="1" id="KW-1133">Transmembrane helix</keyword>
<evidence type="ECO:0000313" key="2">
    <source>
        <dbReference type="EMBL" id="CAD8171726.1"/>
    </source>
</evidence>
<feature type="transmembrane region" description="Helical" evidence="1">
    <location>
        <begin position="541"/>
        <end position="560"/>
    </location>
</feature>
<feature type="transmembrane region" description="Helical" evidence="1">
    <location>
        <begin position="300"/>
        <end position="320"/>
    </location>
</feature>
<keyword evidence="3" id="KW-1185">Reference proteome</keyword>
<feature type="transmembrane region" description="Helical" evidence="1">
    <location>
        <begin position="467"/>
        <end position="500"/>
    </location>
</feature>
<sequence>MEEKKLLDIGTQGLPSDGFQNHYFSPNLQQAELHGKAYKIHKGFQTDSQRCQCCNSHLIQDQFTLFCNIKEFKHNRAAHLYFLQLQQFIFLFCIPCAIFLPYALYFNSQGDQCEKMKNCIPSYYNKFSIWNQTQDYFELDDFYLQIFYLLTILLSTIGVYLMLFGNKYKSFLSNSCSRAFLLQSVMTNFVQTEVEFSKQIGTSQNHSYIKVHSLDKFQESIKIQAEGNYLLLHLDNQCHALEKAIFQDKINPQLIQQGTIIIFPSEDEKIRFQIENNEIIVPDGVQRYITQNYTKNNWEAILKIFAIIIIALVTILSLALNVYIQTNYLNTKSTLGQGNFLTILFQILLYLQMHISSMIAKRLLHHNNYQQIYFTCQVIGFKNINRLFYPTSNQEAYLQENGIIDNLIVLCYLNILLPNLITIFDFKYLSKQLNKLYMRRYQKTKLAQIEINKLFEARQLSFEQKQYNVFQICLIGQIFIIDLPLIAPIIIIALCTIYWIDKFIFVKNCIPFQNSWGDDNAVEIQKQQFLLFYIMYCLQNFFFFDNPILIFGMLGYVIFFKILMGRNLDKTVFQNKQIIKTEKLKEYASQYDPVHTFGETQHIKHQYLFHTFKILKQHLQKKFRTVRTQIEDFSD</sequence>
<keyword evidence="1" id="KW-0472">Membrane</keyword>
<dbReference type="AlphaFoldDB" id="A0A8S1V9X3"/>